<evidence type="ECO:0000256" key="6">
    <source>
        <dbReference type="ARBA" id="ARBA00023136"/>
    </source>
</evidence>
<evidence type="ECO:0000256" key="3">
    <source>
        <dbReference type="ARBA" id="ARBA00022692"/>
    </source>
</evidence>
<keyword evidence="4" id="KW-0256">Endoplasmic reticulum</keyword>
<dbReference type="GO" id="GO:0005789">
    <property type="term" value="C:endoplasmic reticulum membrane"/>
    <property type="evidence" value="ECO:0007669"/>
    <property type="project" value="UniProtKB-SubCell"/>
</dbReference>
<accession>A0AAD9MJF1</accession>
<sequence>MQRYAAAKAGGTDGSDHGYRMVIETRYKRLATLRKSIKNCFAVQAALVAIFAADQALSAFLKEKGLAQKKKAF</sequence>
<evidence type="ECO:0000256" key="2">
    <source>
        <dbReference type="ARBA" id="ARBA00008462"/>
    </source>
</evidence>
<dbReference type="PANTHER" id="PTHR20955">
    <property type="entry name" value="PROTEIN JAGUNAL HOMOLOG 1"/>
    <property type="match status" value="1"/>
</dbReference>
<evidence type="ECO:0000313" key="7">
    <source>
        <dbReference type="EMBL" id="KAK2079787.1"/>
    </source>
</evidence>
<dbReference type="Proteomes" id="UP001255856">
    <property type="component" value="Unassembled WGS sequence"/>
</dbReference>
<dbReference type="GO" id="GO:0016192">
    <property type="term" value="P:vesicle-mediated transport"/>
    <property type="evidence" value="ECO:0007669"/>
    <property type="project" value="TreeGrafter"/>
</dbReference>
<dbReference type="EMBL" id="JASFZW010000002">
    <property type="protein sequence ID" value="KAK2079787.1"/>
    <property type="molecule type" value="Genomic_DNA"/>
</dbReference>
<dbReference type="InterPro" id="IPR009787">
    <property type="entry name" value="Jagunal"/>
</dbReference>
<keyword evidence="3" id="KW-0812">Transmembrane</keyword>
<dbReference type="Pfam" id="PF07086">
    <property type="entry name" value="Jagunal"/>
    <property type="match status" value="1"/>
</dbReference>
<comment type="caution">
    <text evidence="7">The sequence shown here is derived from an EMBL/GenBank/DDBJ whole genome shotgun (WGS) entry which is preliminary data.</text>
</comment>
<gene>
    <name evidence="7" type="ORF">QBZ16_002182</name>
</gene>
<evidence type="ECO:0000256" key="1">
    <source>
        <dbReference type="ARBA" id="ARBA00004477"/>
    </source>
</evidence>
<evidence type="ECO:0000256" key="5">
    <source>
        <dbReference type="ARBA" id="ARBA00022989"/>
    </source>
</evidence>
<dbReference type="AlphaFoldDB" id="A0AAD9MJF1"/>
<dbReference type="GO" id="GO:0007029">
    <property type="term" value="P:endoplasmic reticulum organization"/>
    <property type="evidence" value="ECO:0007669"/>
    <property type="project" value="InterPro"/>
</dbReference>
<evidence type="ECO:0000256" key="4">
    <source>
        <dbReference type="ARBA" id="ARBA00022824"/>
    </source>
</evidence>
<keyword evidence="5" id="KW-1133">Transmembrane helix</keyword>
<protein>
    <submittedName>
        <fullName evidence="7">Uncharacterized protein</fullName>
    </submittedName>
</protein>
<dbReference type="PANTHER" id="PTHR20955:SF1">
    <property type="entry name" value="PROTEIN JAGUNAL HOMOLOG 1"/>
    <property type="match status" value="1"/>
</dbReference>
<evidence type="ECO:0000313" key="8">
    <source>
        <dbReference type="Proteomes" id="UP001255856"/>
    </source>
</evidence>
<proteinExistence type="inferred from homology"/>
<name>A0AAD9MJF1_PROWI</name>
<keyword evidence="8" id="KW-1185">Reference proteome</keyword>
<reference evidence="7" key="1">
    <citation type="submission" date="2021-01" db="EMBL/GenBank/DDBJ databases">
        <authorList>
            <person name="Eckstrom K.M.E."/>
        </authorList>
    </citation>
    <scope>NUCLEOTIDE SEQUENCE</scope>
    <source>
        <strain evidence="7">UVCC 0001</strain>
    </source>
</reference>
<keyword evidence="6" id="KW-0472">Membrane</keyword>
<comment type="subcellular location">
    <subcellularLocation>
        <location evidence="1">Endoplasmic reticulum membrane</location>
        <topology evidence="1">Multi-pass membrane protein</topology>
    </subcellularLocation>
</comment>
<organism evidence="7 8">
    <name type="scientific">Prototheca wickerhamii</name>
    <dbReference type="NCBI Taxonomy" id="3111"/>
    <lineage>
        <taxon>Eukaryota</taxon>
        <taxon>Viridiplantae</taxon>
        <taxon>Chlorophyta</taxon>
        <taxon>core chlorophytes</taxon>
        <taxon>Trebouxiophyceae</taxon>
        <taxon>Chlorellales</taxon>
        <taxon>Chlorellaceae</taxon>
        <taxon>Prototheca</taxon>
    </lineage>
</organism>
<comment type="similarity">
    <text evidence="2">Belongs to the jagunal family.</text>
</comment>